<keyword evidence="3" id="KW-1185">Reference proteome</keyword>
<dbReference type="EMBL" id="BMGT01000001">
    <property type="protein sequence ID" value="GGG63663.1"/>
    <property type="molecule type" value="Genomic_DNA"/>
</dbReference>
<organism evidence="2 3">
    <name type="scientific">Edaphobacter dinghuensis</name>
    <dbReference type="NCBI Taxonomy" id="1560005"/>
    <lineage>
        <taxon>Bacteria</taxon>
        <taxon>Pseudomonadati</taxon>
        <taxon>Acidobacteriota</taxon>
        <taxon>Terriglobia</taxon>
        <taxon>Terriglobales</taxon>
        <taxon>Acidobacteriaceae</taxon>
        <taxon>Edaphobacter</taxon>
    </lineage>
</organism>
<reference evidence="2" key="1">
    <citation type="journal article" date="2014" name="Int. J. Syst. Evol. Microbiol.">
        <title>Complete genome sequence of Corynebacterium casei LMG S-19264T (=DSM 44701T), isolated from a smear-ripened cheese.</title>
        <authorList>
            <consortium name="US DOE Joint Genome Institute (JGI-PGF)"/>
            <person name="Walter F."/>
            <person name="Albersmeier A."/>
            <person name="Kalinowski J."/>
            <person name="Ruckert C."/>
        </authorList>
    </citation>
    <scope>NUCLEOTIDE SEQUENCE</scope>
    <source>
        <strain evidence="2">CGMCC 1.12997</strain>
    </source>
</reference>
<feature type="region of interest" description="Disordered" evidence="1">
    <location>
        <begin position="1"/>
        <end position="46"/>
    </location>
</feature>
<protein>
    <submittedName>
        <fullName evidence="2">Uncharacterized protein</fullName>
    </submittedName>
</protein>
<dbReference type="AlphaFoldDB" id="A0A917H0N9"/>
<evidence type="ECO:0000256" key="1">
    <source>
        <dbReference type="SAM" id="MobiDB-lite"/>
    </source>
</evidence>
<comment type="caution">
    <text evidence="2">The sequence shown here is derived from an EMBL/GenBank/DDBJ whole genome shotgun (WGS) entry which is preliminary data.</text>
</comment>
<dbReference type="RefSeq" id="WP_188552268.1">
    <property type="nucleotide sequence ID" value="NZ_BMGT01000001.1"/>
</dbReference>
<reference evidence="2" key="2">
    <citation type="submission" date="2020-09" db="EMBL/GenBank/DDBJ databases">
        <authorList>
            <person name="Sun Q."/>
            <person name="Zhou Y."/>
        </authorList>
    </citation>
    <scope>NUCLEOTIDE SEQUENCE</scope>
    <source>
        <strain evidence="2">CGMCC 1.12997</strain>
    </source>
</reference>
<accession>A0A917H0N9</accession>
<evidence type="ECO:0000313" key="2">
    <source>
        <dbReference type="EMBL" id="GGG63663.1"/>
    </source>
</evidence>
<sequence length="46" mass="5598">MVNSEREMVRRNDESPVKEERFTSLQPTYEDSVPPEDDWEFEQDYS</sequence>
<dbReference type="Proteomes" id="UP000647241">
    <property type="component" value="Unassembled WGS sequence"/>
</dbReference>
<proteinExistence type="predicted"/>
<feature type="compositionally biased region" description="Acidic residues" evidence="1">
    <location>
        <begin position="33"/>
        <end position="46"/>
    </location>
</feature>
<feature type="compositionally biased region" description="Basic and acidic residues" evidence="1">
    <location>
        <begin position="1"/>
        <end position="22"/>
    </location>
</feature>
<evidence type="ECO:0000313" key="3">
    <source>
        <dbReference type="Proteomes" id="UP000647241"/>
    </source>
</evidence>
<name>A0A917H0N9_9BACT</name>
<gene>
    <name evidence="2" type="ORF">GCM10011585_01530</name>
</gene>